<protein>
    <submittedName>
        <fullName evidence="1">Uncharacterized protein</fullName>
    </submittedName>
</protein>
<comment type="caution">
    <text evidence="1">The sequence shown here is derived from an EMBL/GenBank/DDBJ whole genome shotgun (WGS) entry which is preliminary data.</text>
</comment>
<proteinExistence type="predicted"/>
<evidence type="ECO:0000313" key="1">
    <source>
        <dbReference type="EMBL" id="KAF7553868.1"/>
    </source>
</evidence>
<dbReference type="AlphaFoldDB" id="A0A9P5HCR2"/>
<sequence length="67" mass="7410">MFKAFKNLPPKTRAGVGVAILAWGGAGLYLSDRAEEKYPATEEDKAKLSQYTPKIIVVDNDKSPEER</sequence>
<evidence type="ECO:0000313" key="2">
    <source>
        <dbReference type="Proteomes" id="UP000722485"/>
    </source>
</evidence>
<gene>
    <name evidence="1" type="ORF">G7Z17_g3321</name>
</gene>
<keyword evidence="2" id="KW-1185">Reference proteome</keyword>
<dbReference type="EMBL" id="JAANBB010000040">
    <property type="protein sequence ID" value="KAF7553868.1"/>
    <property type="molecule type" value="Genomic_DNA"/>
</dbReference>
<name>A0A9P5HCR2_9HYPO</name>
<dbReference type="Proteomes" id="UP000722485">
    <property type="component" value="Unassembled WGS sequence"/>
</dbReference>
<dbReference type="OrthoDB" id="2555959at2759"/>
<organism evidence="1 2">
    <name type="scientific">Cylindrodendrum hubeiense</name>
    <dbReference type="NCBI Taxonomy" id="595255"/>
    <lineage>
        <taxon>Eukaryota</taxon>
        <taxon>Fungi</taxon>
        <taxon>Dikarya</taxon>
        <taxon>Ascomycota</taxon>
        <taxon>Pezizomycotina</taxon>
        <taxon>Sordariomycetes</taxon>
        <taxon>Hypocreomycetidae</taxon>
        <taxon>Hypocreales</taxon>
        <taxon>Nectriaceae</taxon>
        <taxon>Cylindrodendrum</taxon>
    </lineage>
</organism>
<reference evidence="1" key="1">
    <citation type="submission" date="2020-03" db="EMBL/GenBank/DDBJ databases">
        <title>Draft Genome Sequence of Cylindrodendrum hubeiense.</title>
        <authorList>
            <person name="Buettner E."/>
            <person name="Kellner H."/>
        </authorList>
    </citation>
    <scope>NUCLEOTIDE SEQUENCE</scope>
    <source>
        <strain evidence="1">IHI 201604</strain>
    </source>
</reference>
<accession>A0A9P5HCR2</accession>